<feature type="transmembrane region" description="Helical" evidence="1">
    <location>
        <begin position="61"/>
        <end position="83"/>
    </location>
</feature>
<feature type="transmembrane region" description="Helical" evidence="1">
    <location>
        <begin position="211"/>
        <end position="231"/>
    </location>
</feature>
<accession>A0ABX7TSP4</accession>
<keyword evidence="1" id="KW-0472">Membrane</keyword>
<proteinExistence type="predicted"/>
<feature type="transmembrane region" description="Helical" evidence="1">
    <location>
        <begin position="181"/>
        <end position="205"/>
    </location>
</feature>
<keyword evidence="1" id="KW-1133">Transmembrane helix</keyword>
<organism evidence="2 3">
    <name type="scientific">Streptomyces cyanogenus</name>
    <dbReference type="NCBI Taxonomy" id="80860"/>
    <lineage>
        <taxon>Bacteria</taxon>
        <taxon>Bacillati</taxon>
        <taxon>Actinomycetota</taxon>
        <taxon>Actinomycetes</taxon>
        <taxon>Kitasatosporales</taxon>
        <taxon>Streptomycetaceae</taxon>
        <taxon>Streptomyces</taxon>
    </lineage>
</organism>
<dbReference type="RefSeq" id="WP_243769243.1">
    <property type="nucleotide sequence ID" value="NZ_CP071839.1"/>
</dbReference>
<evidence type="ECO:0008006" key="4">
    <source>
        <dbReference type="Google" id="ProtNLM"/>
    </source>
</evidence>
<protein>
    <recommendedName>
        <fullName evidence="4">DUF1648 domain-containing protein</fullName>
    </recommendedName>
</protein>
<dbReference type="EMBL" id="CP071839">
    <property type="protein sequence ID" value="QTD99760.1"/>
    <property type="molecule type" value="Genomic_DNA"/>
</dbReference>
<dbReference type="Proteomes" id="UP000663908">
    <property type="component" value="Chromosome"/>
</dbReference>
<evidence type="ECO:0000256" key="1">
    <source>
        <dbReference type="SAM" id="Phobius"/>
    </source>
</evidence>
<keyword evidence="3" id="KW-1185">Reference proteome</keyword>
<feature type="transmembrane region" description="Helical" evidence="1">
    <location>
        <begin position="17"/>
        <end position="37"/>
    </location>
</feature>
<name>A0ABX7TSP4_STRCY</name>
<gene>
    <name evidence="2" type="ORF">S1361_20660</name>
</gene>
<reference evidence="2 3" key="1">
    <citation type="submission" date="2021-03" db="EMBL/GenBank/DDBJ databases">
        <title>Complete genome sequence of Streptomyces cyanogenus S136, producer of anticancer angucycline landomycin A.</title>
        <authorList>
            <person name="Hrab P."/>
            <person name="Ruckert C."/>
            <person name="Busche T."/>
            <person name="Ostash I."/>
            <person name="Kalinowski J."/>
            <person name="Fedorenko V."/>
            <person name="Yushchuk O."/>
            <person name="Ostash B."/>
        </authorList>
    </citation>
    <scope>NUCLEOTIDE SEQUENCE [LARGE SCALE GENOMIC DNA]</scope>
    <source>
        <strain evidence="2 3">S136</strain>
    </source>
</reference>
<sequence length="325" mass="34290">MTGKNNRPAPEGRTARWWLIGSAAAVTVLLAGLPWAVRGRLPGRLATHWNLGDTPDNSMPLWAASLFPAVVWLVVVLAVSVRWRRSRPAVRPWRAMTLAPTGTLLVGAQICVVRANLDRADWHEARQPALGVALVLALAAVAGAVAWLCAARPAATPAPPAAALDLPEGERLFWFSRASSLWLQLLAALAGLITVATSVALAVGLADPAGLWPVCAVSAVTSLAGAAFSSVRAKVSEAGLEVSFGPLGWPARRWAPAAIESARAEQRLPSQVGGWGYRISGLGTTVMLRAGDCLVVRPRGRRTDFAVSVDDAERGAALLNALRRE</sequence>
<evidence type="ECO:0000313" key="3">
    <source>
        <dbReference type="Proteomes" id="UP000663908"/>
    </source>
</evidence>
<feature type="transmembrane region" description="Helical" evidence="1">
    <location>
        <begin position="129"/>
        <end position="150"/>
    </location>
</feature>
<evidence type="ECO:0000313" key="2">
    <source>
        <dbReference type="EMBL" id="QTD99760.1"/>
    </source>
</evidence>
<keyword evidence="1" id="KW-0812">Transmembrane</keyword>